<organism evidence="3 4">
    <name type="scientific">Apiospora hydei</name>
    <dbReference type="NCBI Taxonomy" id="1337664"/>
    <lineage>
        <taxon>Eukaryota</taxon>
        <taxon>Fungi</taxon>
        <taxon>Dikarya</taxon>
        <taxon>Ascomycota</taxon>
        <taxon>Pezizomycotina</taxon>
        <taxon>Sordariomycetes</taxon>
        <taxon>Xylariomycetidae</taxon>
        <taxon>Amphisphaeriales</taxon>
        <taxon>Apiosporaceae</taxon>
        <taxon>Apiospora</taxon>
    </lineage>
</organism>
<proteinExistence type="inferred from homology"/>
<dbReference type="GeneID" id="92046134"/>
<comment type="similarity">
    <text evidence="1">Belongs to the ustYa family.</text>
</comment>
<evidence type="ECO:0000313" key="4">
    <source>
        <dbReference type="Proteomes" id="UP001433268"/>
    </source>
</evidence>
<dbReference type="EMBL" id="JAQQWN010000006">
    <property type="protein sequence ID" value="KAK8080941.1"/>
    <property type="molecule type" value="Genomic_DNA"/>
</dbReference>
<feature type="region of interest" description="Disordered" evidence="2">
    <location>
        <begin position="1"/>
        <end position="29"/>
    </location>
</feature>
<dbReference type="Proteomes" id="UP001433268">
    <property type="component" value="Unassembled WGS sequence"/>
</dbReference>
<keyword evidence="4" id="KW-1185">Reference proteome</keyword>
<dbReference type="Pfam" id="PF11807">
    <property type="entry name" value="UstYa"/>
    <property type="match status" value="1"/>
</dbReference>
<dbReference type="PANTHER" id="PTHR33365">
    <property type="entry name" value="YALI0B05434P"/>
    <property type="match status" value="1"/>
</dbReference>
<sequence length="252" mass="28585">MTDPRDSSSAHSMADDDEQPSTGLLGGGSLRRGERNRILLALILIATRLAYLKSETSQKALEGSTWSPIQQFVQYEVKDRGGHSLDAVRTYAGVPTPENDKAWDALIRPAYFNATVEELERAGESLDNVTRLTGGGYLASIGVYHELHCVRQLRFYIYKDRYYPNLSESEEKYLQFHLDHCVESLREAIMCYGNTALISFYWDDPKASQPAAQSNARAKCAVWDSIEHWGYSRRVPTSPDFQRPPMNEEQHM</sequence>
<name>A0ABR1WBQ1_9PEZI</name>
<reference evidence="3 4" key="1">
    <citation type="submission" date="2023-01" db="EMBL/GenBank/DDBJ databases">
        <title>Analysis of 21 Apiospora genomes using comparative genomics revels a genus with tremendous synthesis potential of carbohydrate active enzymes and secondary metabolites.</title>
        <authorList>
            <person name="Sorensen T."/>
        </authorList>
    </citation>
    <scope>NUCLEOTIDE SEQUENCE [LARGE SCALE GENOMIC DNA]</scope>
    <source>
        <strain evidence="3 4">CBS 114990</strain>
    </source>
</reference>
<gene>
    <name evidence="3" type="ORF">PG997_008759</name>
</gene>
<dbReference type="RefSeq" id="XP_066668416.1">
    <property type="nucleotide sequence ID" value="XM_066813074.1"/>
</dbReference>
<evidence type="ECO:0000256" key="2">
    <source>
        <dbReference type="SAM" id="MobiDB-lite"/>
    </source>
</evidence>
<accession>A0ABR1WBQ1</accession>
<dbReference type="PANTHER" id="PTHR33365:SF7">
    <property type="entry name" value="TAT PATHWAY SIGNAL SEQUENCE"/>
    <property type="match status" value="1"/>
</dbReference>
<evidence type="ECO:0000313" key="3">
    <source>
        <dbReference type="EMBL" id="KAK8080941.1"/>
    </source>
</evidence>
<protein>
    <recommendedName>
        <fullName evidence="5">Tat pathway signal sequence</fullName>
    </recommendedName>
</protein>
<comment type="caution">
    <text evidence="3">The sequence shown here is derived from an EMBL/GenBank/DDBJ whole genome shotgun (WGS) entry which is preliminary data.</text>
</comment>
<evidence type="ECO:0000256" key="1">
    <source>
        <dbReference type="ARBA" id="ARBA00035112"/>
    </source>
</evidence>
<evidence type="ECO:0008006" key="5">
    <source>
        <dbReference type="Google" id="ProtNLM"/>
    </source>
</evidence>
<dbReference type="InterPro" id="IPR021765">
    <property type="entry name" value="UstYa-like"/>
</dbReference>